<comment type="caution">
    <text evidence="1">The sequence shown here is derived from an EMBL/GenBank/DDBJ whole genome shotgun (WGS) entry which is preliminary data.</text>
</comment>
<protein>
    <submittedName>
        <fullName evidence="1">Uncharacterized protein</fullName>
    </submittedName>
</protein>
<evidence type="ECO:0000313" key="1">
    <source>
        <dbReference type="EMBL" id="KAI4311040.1"/>
    </source>
</evidence>
<accession>A0ACB9LI69</accession>
<evidence type="ECO:0000313" key="2">
    <source>
        <dbReference type="Proteomes" id="UP001057402"/>
    </source>
</evidence>
<dbReference type="Proteomes" id="UP001057402">
    <property type="component" value="Chromosome 11"/>
</dbReference>
<name>A0ACB9LI69_9MYRT</name>
<gene>
    <name evidence="1" type="ORF">MLD38_035977</name>
</gene>
<sequence>MLAKPLHPPVLKPISAHGGGTLSPPYLNFKILPFCLSRRAHIGRRTGFAKRFEIVAKSGYTRIPMETSGAYQLVDEETGEKFIVWGGSDDGPDSPIPSKDVLSWSSSGPGRGKGKEERVKVGGGSGADIENEASPAKVAAAAVDESSLRRSFSRLKVQRVKALAKRSCLKHDDIEDVIGQPSAASKSPMQEEKEVPAIRRGGKDLNVSRVPRDVMTARNDTETRQRRSELSNRKVSSYAESKYPESDGYNSGFRGWRNGRPSQSSTLESNDRMRSSRKFSADGDFYSRKSFVDLGCNDYLIESLRKQMFLRPSHIQAMAFKPVMEGKSCIIADQSGSGKTLAYLAPLVQRLREEELQGQSKSLPRSPRVVILAPTAELASQVLNNCRSISKCGVPFRSIVTTGGFRQKTQLEAIEEGVDVLIATPGRFMYLIKEGFMELGNLRCVILDEVDILCKDEDFEAALQNLISSSPVTTQYLFVTATLPVDTYNKLVDVFPDCEVIMGPGIHRTSIRLEEVLVDCSGEEENEKSPDTAFSNKKSALVQLVEENPVPKTIIFCNKIETCRKVENTLKRVDRKGARIRVLPFHSAVAQETRLASIKDFIAGQSKDVSLFLVCTDRASRGIDFPEVDHVILFDYPRDPSEYVRRVGRTARGASGKGTAFVFAVGKQVMLARKVMDRNRKGHPLHDVPAAYEFIG</sequence>
<reference evidence="2" key="1">
    <citation type="journal article" date="2023" name="Front. Plant Sci.">
        <title>Chromosomal-level genome assembly of Melastoma candidum provides insights into trichome evolution.</title>
        <authorList>
            <person name="Zhong Y."/>
            <person name="Wu W."/>
            <person name="Sun C."/>
            <person name="Zou P."/>
            <person name="Liu Y."/>
            <person name="Dai S."/>
            <person name="Zhou R."/>
        </authorList>
    </citation>
    <scope>NUCLEOTIDE SEQUENCE [LARGE SCALE GENOMIC DNA]</scope>
</reference>
<keyword evidence="2" id="KW-1185">Reference proteome</keyword>
<proteinExistence type="predicted"/>
<organism evidence="1 2">
    <name type="scientific">Melastoma candidum</name>
    <dbReference type="NCBI Taxonomy" id="119954"/>
    <lineage>
        <taxon>Eukaryota</taxon>
        <taxon>Viridiplantae</taxon>
        <taxon>Streptophyta</taxon>
        <taxon>Embryophyta</taxon>
        <taxon>Tracheophyta</taxon>
        <taxon>Spermatophyta</taxon>
        <taxon>Magnoliopsida</taxon>
        <taxon>eudicotyledons</taxon>
        <taxon>Gunneridae</taxon>
        <taxon>Pentapetalae</taxon>
        <taxon>rosids</taxon>
        <taxon>malvids</taxon>
        <taxon>Myrtales</taxon>
        <taxon>Melastomataceae</taxon>
        <taxon>Melastomatoideae</taxon>
        <taxon>Melastomateae</taxon>
        <taxon>Melastoma</taxon>
    </lineage>
</organism>
<dbReference type="EMBL" id="CM042890">
    <property type="protein sequence ID" value="KAI4311040.1"/>
    <property type="molecule type" value="Genomic_DNA"/>
</dbReference>